<keyword evidence="11" id="KW-0408">Iron</keyword>
<dbReference type="GO" id="GO:0016020">
    <property type="term" value="C:membrane"/>
    <property type="evidence" value="ECO:0007669"/>
    <property type="project" value="UniProtKB-SubCell"/>
</dbReference>
<evidence type="ECO:0000256" key="14">
    <source>
        <dbReference type="ARBA" id="ARBA00023160"/>
    </source>
</evidence>
<dbReference type="GO" id="GO:0016717">
    <property type="term" value="F:oxidoreductase activity, acting on paired donors, with oxidation of a pair of donors resulting in the reduction of molecular oxygen to two molecules of water"/>
    <property type="evidence" value="ECO:0007669"/>
    <property type="project" value="InterPro"/>
</dbReference>
<comment type="cofactor">
    <cofactor evidence="15">
        <name>Fe(2+)</name>
        <dbReference type="ChEBI" id="CHEBI:29033"/>
    </cofactor>
</comment>
<dbReference type="GO" id="GO:0032259">
    <property type="term" value="P:methylation"/>
    <property type="evidence" value="ECO:0007669"/>
    <property type="project" value="UniProtKB-KW"/>
</dbReference>
<dbReference type="CDD" id="cd02440">
    <property type="entry name" value="AdoMet_MTases"/>
    <property type="match status" value="1"/>
</dbReference>
<comment type="caution">
    <text evidence="19">The sequence shown here is derived from an EMBL/GenBank/DDBJ whole genome shotgun (WGS) entry which is preliminary data.</text>
</comment>
<keyword evidence="10 15" id="KW-0560">Oxidoreductase</keyword>
<evidence type="ECO:0000259" key="17">
    <source>
        <dbReference type="Pfam" id="PF00487"/>
    </source>
</evidence>
<evidence type="ECO:0000256" key="9">
    <source>
        <dbReference type="ARBA" id="ARBA00022989"/>
    </source>
</evidence>
<evidence type="ECO:0000256" key="8">
    <source>
        <dbReference type="ARBA" id="ARBA00022832"/>
    </source>
</evidence>
<comment type="subcellular location">
    <subcellularLocation>
        <location evidence="1">Membrane</location>
        <topology evidence="1">Multi-pass membrane protein</topology>
    </subcellularLocation>
</comment>
<dbReference type="Gene3D" id="3.40.50.150">
    <property type="entry name" value="Vaccinia Virus protein VP39"/>
    <property type="match status" value="1"/>
</dbReference>
<dbReference type="GO" id="GO:0008757">
    <property type="term" value="F:S-adenosylmethionine-dependent methyltransferase activity"/>
    <property type="evidence" value="ECO:0007669"/>
    <property type="project" value="InterPro"/>
</dbReference>
<organism evidence="19 20">
    <name type="scientific">Symbiodinium pilosum</name>
    <name type="common">Dinoflagellate</name>
    <dbReference type="NCBI Taxonomy" id="2952"/>
    <lineage>
        <taxon>Eukaryota</taxon>
        <taxon>Sar</taxon>
        <taxon>Alveolata</taxon>
        <taxon>Dinophyceae</taxon>
        <taxon>Suessiales</taxon>
        <taxon>Symbiodiniaceae</taxon>
        <taxon>Symbiodinium</taxon>
    </lineage>
</organism>
<dbReference type="EMBL" id="CAJNIZ010011112">
    <property type="protein sequence ID" value="CAE7312102.1"/>
    <property type="molecule type" value="Genomic_DNA"/>
</dbReference>
<evidence type="ECO:0000256" key="7">
    <source>
        <dbReference type="ARBA" id="ARBA00022692"/>
    </source>
</evidence>
<keyword evidence="20" id="KW-1185">Reference proteome</keyword>
<dbReference type="PANTHER" id="PTHR11351">
    <property type="entry name" value="ACYL-COA DESATURASE"/>
    <property type="match status" value="1"/>
</dbReference>
<dbReference type="InterPro" id="IPR029063">
    <property type="entry name" value="SAM-dependent_MTases_sf"/>
</dbReference>
<comment type="domain">
    <text evidence="15">The histidine box domains are involved in binding the catalytic metal ions.</text>
</comment>
<evidence type="ECO:0000259" key="18">
    <source>
        <dbReference type="Pfam" id="PF08241"/>
    </source>
</evidence>
<evidence type="ECO:0000256" key="5">
    <source>
        <dbReference type="ARBA" id="ARBA00022679"/>
    </source>
</evidence>
<evidence type="ECO:0000256" key="16">
    <source>
        <dbReference type="SAM" id="Phobius"/>
    </source>
</evidence>
<feature type="transmembrane region" description="Helical" evidence="16">
    <location>
        <begin position="374"/>
        <end position="392"/>
    </location>
</feature>
<dbReference type="InterPro" id="IPR005804">
    <property type="entry name" value="FA_desaturase_dom"/>
</dbReference>
<keyword evidence="8" id="KW-0276">Fatty acid metabolism</keyword>
<evidence type="ECO:0000313" key="19">
    <source>
        <dbReference type="EMBL" id="CAE7312102.1"/>
    </source>
</evidence>
<dbReference type="Proteomes" id="UP000649617">
    <property type="component" value="Unassembled WGS sequence"/>
</dbReference>
<evidence type="ECO:0000256" key="15">
    <source>
        <dbReference type="RuleBase" id="RU000581"/>
    </source>
</evidence>
<proteinExistence type="inferred from homology"/>
<dbReference type="InterPro" id="IPR015876">
    <property type="entry name" value="Acyl-CoA_DS"/>
</dbReference>
<evidence type="ECO:0000256" key="13">
    <source>
        <dbReference type="ARBA" id="ARBA00023136"/>
    </source>
</evidence>
<feature type="transmembrane region" description="Helical" evidence="16">
    <location>
        <begin position="219"/>
        <end position="239"/>
    </location>
</feature>
<protein>
    <submittedName>
        <fullName evidence="19">Uncharacterized protein</fullName>
    </submittedName>
</protein>
<feature type="transmembrane region" description="Helical" evidence="16">
    <location>
        <begin position="344"/>
        <end position="362"/>
    </location>
</feature>
<dbReference type="Pfam" id="PF08241">
    <property type="entry name" value="Methyltransf_11"/>
    <property type="match status" value="1"/>
</dbReference>
<evidence type="ECO:0000256" key="10">
    <source>
        <dbReference type="ARBA" id="ARBA00023002"/>
    </source>
</evidence>
<evidence type="ECO:0000256" key="4">
    <source>
        <dbReference type="ARBA" id="ARBA00022603"/>
    </source>
</evidence>
<evidence type="ECO:0000256" key="2">
    <source>
        <dbReference type="ARBA" id="ARBA00009295"/>
    </source>
</evidence>
<dbReference type="OrthoDB" id="416496at2759"/>
<evidence type="ECO:0000256" key="12">
    <source>
        <dbReference type="ARBA" id="ARBA00023098"/>
    </source>
</evidence>
<dbReference type="PROSITE" id="PS01184">
    <property type="entry name" value="UBIE_2"/>
    <property type="match status" value="1"/>
</dbReference>
<dbReference type="AlphaFoldDB" id="A0A812NM31"/>
<keyword evidence="13 16" id="KW-0472">Membrane</keyword>
<sequence>MPNLYEKYVLPRLIDAACSQPPMSKLRNRYVSQATGEVLEIGIGSGLNLAHYGEGVTSITGVDPAAELTAKAAERADALSVPVSVLGISGEALDLDNNSFDTIVCTWTLCSIPNPYRAVAEMYRVLKPGGQMIFVEHGRSDEPKVVKWQRRIEPIWKKIGGGCHLTRRPEELLVDAGFKISAQERGYVDGPKFAAFMIHGLAVWSVIIGMSVFHLACLGAFYTGVSWAAFAVAFAMYVFRGMGVTTGFHRLLAHRSFKTSRPVQFLFALAGSLAVQGGPLWWVAHHRHHHAATETEEDIHSPVTHGMWKAHMGWMMTDAAFNEKGTNSRDLHKFPEIKFLQRHYVWLIIIQPVLMYALGAWLGEAYNTSGLQMVVWGFFISTVFTWHVTFMVNSVCHRWGSRPYDAGDASTNNVFIGVLGFGEGWHNNHHKFPSSARHGLEWWQVDATWVLIRMLQAVGLVSDPKIPLAFRKDKPEKTSSD</sequence>
<dbReference type="Pfam" id="PF00487">
    <property type="entry name" value="FA_desaturase"/>
    <property type="match status" value="1"/>
</dbReference>
<dbReference type="GO" id="GO:0006633">
    <property type="term" value="P:fatty acid biosynthetic process"/>
    <property type="evidence" value="ECO:0007669"/>
    <property type="project" value="UniProtKB-KW"/>
</dbReference>
<keyword evidence="4" id="KW-0489">Methyltransferase</keyword>
<evidence type="ECO:0000256" key="6">
    <source>
        <dbReference type="ARBA" id="ARBA00022691"/>
    </source>
</evidence>
<evidence type="ECO:0000256" key="11">
    <source>
        <dbReference type="ARBA" id="ARBA00023004"/>
    </source>
</evidence>
<evidence type="ECO:0000256" key="3">
    <source>
        <dbReference type="ARBA" id="ARBA00022516"/>
    </source>
</evidence>
<gene>
    <name evidence="19" type="ORF">SPIL2461_LOCUS7090</name>
</gene>
<feature type="domain" description="Fatty acid desaturase" evidence="17">
    <location>
        <begin position="226"/>
        <end position="453"/>
    </location>
</feature>
<evidence type="ECO:0000313" key="20">
    <source>
        <dbReference type="Proteomes" id="UP000649617"/>
    </source>
</evidence>
<accession>A0A812NM31</accession>
<evidence type="ECO:0000256" key="1">
    <source>
        <dbReference type="ARBA" id="ARBA00004141"/>
    </source>
</evidence>
<dbReference type="SUPFAM" id="SSF53335">
    <property type="entry name" value="S-adenosyl-L-methionine-dependent methyltransferases"/>
    <property type="match status" value="1"/>
</dbReference>
<dbReference type="CDD" id="cd03505">
    <property type="entry name" value="Delta9-FADS-like"/>
    <property type="match status" value="1"/>
</dbReference>
<comment type="similarity">
    <text evidence="2 15">Belongs to the fatty acid desaturase type 1 family.</text>
</comment>
<name>A0A812NM31_SYMPI</name>
<dbReference type="PANTHER" id="PTHR11351:SF31">
    <property type="entry name" value="DESATURASE 1, ISOFORM A-RELATED"/>
    <property type="match status" value="1"/>
</dbReference>
<keyword evidence="14 15" id="KW-0275">Fatty acid biosynthesis</keyword>
<keyword evidence="7 15" id="KW-0812">Transmembrane</keyword>
<keyword evidence="9 16" id="KW-1133">Transmembrane helix</keyword>
<keyword evidence="3 15" id="KW-0444">Lipid biosynthesis</keyword>
<keyword evidence="5" id="KW-0808">Transferase</keyword>
<dbReference type="InterPro" id="IPR013216">
    <property type="entry name" value="Methyltransf_11"/>
</dbReference>
<keyword evidence="12" id="KW-0443">Lipid metabolism</keyword>
<dbReference type="InterPro" id="IPR023576">
    <property type="entry name" value="UbiE/COQ5_MeTrFase_CS"/>
</dbReference>
<dbReference type="PRINTS" id="PR00075">
    <property type="entry name" value="FACDDSATRASE"/>
</dbReference>
<feature type="domain" description="Methyltransferase type 11" evidence="18">
    <location>
        <begin position="39"/>
        <end position="134"/>
    </location>
</feature>
<reference evidence="19" key="1">
    <citation type="submission" date="2021-02" db="EMBL/GenBank/DDBJ databases">
        <authorList>
            <person name="Dougan E. K."/>
            <person name="Rhodes N."/>
            <person name="Thang M."/>
            <person name="Chan C."/>
        </authorList>
    </citation>
    <scope>NUCLEOTIDE SEQUENCE</scope>
</reference>
<feature type="transmembrane region" description="Helical" evidence="16">
    <location>
        <begin position="193"/>
        <end position="213"/>
    </location>
</feature>
<keyword evidence="6" id="KW-0949">S-adenosyl-L-methionine</keyword>